<proteinExistence type="predicted"/>
<gene>
    <name evidence="2" type="ORF">FE784_16445</name>
</gene>
<dbReference type="RefSeq" id="WP_139603310.1">
    <property type="nucleotide sequence ID" value="NZ_VDCQ01000021.1"/>
</dbReference>
<protein>
    <recommendedName>
        <fullName evidence="4">Tetratricopeptide repeat protein</fullName>
    </recommendedName>
</protein>
<dbReference type="InterPro" id="IPR045507">
    <property type="entry name" value="DUF6483"/>
</dbReference>
<comment type="caution">
    <text evidence="2">The sequence shown here is derived from an EMBL/GenBank/DDBJ whole genome shotgun (WGS) entry which is preliminary data.</text>
</comment>
<dbReference type="AlphaFoldDB" id="A0A5C4T8W1"/>
<evidence type="ECO:0008006" key="4">
    <source>
        <dbReference type="Google" id="ProtNLM"/>
    </source>
</evidence>
<dbReference type="EMBL" id="VDCQ01000021">
    <property type="protein sequence ID" value="TNJ65186.1"/>
    <property type="molecule type" value="Genomic_DNA"/>
</dbReference>
<reference evidence="2 3" key="1">
    <citation type="submission" date="2019-05" db="EMBL/GenBank/DDBJ databases">
        <title>We sequenced the genome of Paenibacillus hemerocallicola KCTC 33185 for further insight into its adaptation and study the phylogeny of Paenibacillus.</title>
        <authorList>
            <person name="Narsing Rao M.P."/>
        </authorList>
    </citation>
    <scope>NUCLEOTIDE SEQUENCE [LARGE SCALE GENOMIC DNA]</scope>
    <source>
        <strain evidence="2 3">KCTC 33185</strain>
    </source>
</reference>
<name>A0A5C4T8W1_9BACL</name>
<evidence type="ECO:0000256" key="1">
    <source>
        <dbReference type="SAM" id="Coils"/>
    </source>
</evidence>
<dbReference type="OrthoDB" id="1905743at2"/>
<evidence type="ECO:0000313" key="3">
    <source>
        <dbReference type="Proteomes" id="UP000307943"/>
    </source>
</evidence>
<feature type="coiled-coil region" evidence="1">
    <location>
        <begin position="82"/>
        <end position="109"/>
    </location>
</feature>
<keyword evidence="1" id="KW-0175">Coiled coil</keyword>
<organism evidence="2 3">
    <name type="scientific">Paenibacillus hemerocallicola</name>
    <dbReference type="NCBI Taxonomy" id="1172614"/>
    <lineage>
        <taxon>Bacteria</taxon>
        <taxon>Bacillati</taxon>
        <taxon>Bacillota</taxon>
        <taxon>Bacilli</taxon>
        <taxon>Bacillales</taxon>
        <taxon>Paenibacillaceae</taxon>
        <taxon>Paenibacillus</taxon>
    </lineage>
</organism>
<evidence type="ECO:0000313" key="2">
    <source>
        <dbReference type="EMBL" id="TNJ65186.1"/>
    </source>
</evidence>
<keyword evidence="3" id="KW-1185">Reference proteome</keyword>
<accession>A0A5C4T8W1</accession>
<dbReference type="Pfam" id="PF20092">
    <property type="entry name" value="DUF6483"/>
    <property type="match status" value="1"/>
</dbReference>
<dbReference type="Proteomes" id="UP000307943">
    <property type="component" value="Unassembled WGS sequence"/>
</dbReference>
<sequence length="239" mass="26996">MFRNDYVMRLIEQFGSALGVLLGLKKQLKPQEAMELLGETYKRLFGLNPNLIRALSERDMTDLLNRDGEATAEKMLILAGLMKEEADLCAMLERENEAYRLNLKALNLTLLAAGEQSATEWLDIRGQVGELLNRLGGYELPVGTKELLWTYYDTAGRFADAEDVLFELLDHYGDDKAEDQSAYGRLLEQAERFYERLLTLDADTLEAGRLPLEEVRDSLEEIRTRASELNAEAAQPGAD</sequence>